<dbReference type="Pfam" id="PF16654">
    <property type="entry name" value="DAPDH_C"/>
    <property type="match status" value="1"/>
</dbReference>
<evidence type="ECO:0000256" key="8">
    <source>
        <dbReference type="ARBA" id="ARBA00022915"/>
    </source>
</evidence>
<evidence type="ECO:0000313" key="13">
    <source>
        <dbReference type="EMBL" id="GBD69231.1"/>
    </source>
</evidence>
<gene>
    <name evidence="13" type="primary">ddh</name>
    <name evidence="13" type="ORF">TEHN7118_2037</name>
</gene>
<dbReference type="SUPFAM" id="SSF51735">
    <property type="entry name" value="NAD(P)-binding Rossmann-fold domains"/>
    <property type="match status" value="1"/>
</dbReference>
<keyword evidence="8 12" id="KW-0220">Diaminopimelate biosynthesis</keyword>
<comment type="caution">
    <text evidence="13">The sequence shown here is derived from an EMBL/GenBank/DDBJ whole genome shotgun (WGS) entry which is preliminary data.</text>
</comment>
<dbReference type="EMBL" id="BDEC01000149">
    <property type="protein sequence ID" value="GBD69231.1"/>
    <property type="molecule type" value="Genomic_DNA"/>
</dbReference>
<keyword evidence="7 12" id="KW-0521">NADP</keyword>
<comment type="catalytic activity">
    <reaction evidence="11 12">
        <text>meso-2,6-diaminopimelate + NADP(+) + H2O = (S)-2-amino-6-oxoheptanedioate + NH4(+) + NADPH + H(+)</text>
        <dbReference type="Rhea" id="RHEA:13561"/>
        <dbReference type="ChEBI" id="CHEBI:15377"/>
        <dbReference type="ChEBI" id="CHEBI:15378"/>
        <dbReference type="ChEBI" id="CHEBI:28938"/>
        <dbReference type="ChEBI" id="CHEBI:57783"/>
        <dbReference type="ChEBI" id="CHEBI:57791"/>
        <dbReference type="ChEBI" id="CHEBI:58349"/>
        <dbReference type="ChEBI" id="CHEBI:58556"/>
        <dbReference type="EC" id="1.4.1.16"/>
    </reaction>
</comment>
<evidence type="ECO:0000256" key="7">
    <source>
        <dbReference type="ARBA" id="ARBA00022857"/>
    </source>
</evidence>
<organism evidence="13 14">
    <name type="scientific">Tetragenococcus halophilus subsp. halophilus</name>
    <dbReference type="NCBI Taxonomy" id="1513897"/>
    <lineage>
        <taxon>Bacteria</taxon>
        <taxon>Bacillati</taxon>
        <taxon>Bacillota</taxon>
        <taxon>Bacilli</taxon>
        <taxon>Lactobacillales</taxon>
        <taxon>Enterococcaceae</taxon>
        <taxon>Tetragenococcus</taxon>
    </lineage>
</organism>
<accession>A0A2H6CW63</accession>
<evidence type="ECO:0000256" key="6">
    <source>
        <dbReference type="ARBA" id="ARBA00022605"/>
    </source>
</evidence>
<dbReference type="Gene3D" id="3.30.360.10">
    <property type="entry name" value="Dihydrodipicolinate Reductase, domain 2"/>
    <property type="match status" value="1"/>
</dbReference>
<dbReference type="UniPathway" id="UPA00034">
    <property type="reaction ID" value="UER00026"/>
</dbReference>
<evidence type="ECO:0000256" key="4">
    <source>
        <dbReference type="ARBA" id="ARBA00012080"/>
    </source>
</evidence>
<evidence type="ECO:0000256" key="1">
    <source>
        <dbReference type="ARBA" id="ARBA00004896"/>
    </source>
</evidence>
<dbReference type="CDD" id="cd02270">
    <property type="entry name" value="meso-DAPDH_N"/>
    <property type="match status" value="1"/>
</dbReference>
<keyword evidence="10 12" id="KW-0457">Lysine biosynthesis</keyword>
<dbReference type="GO" id="GO:0047850">
    <property type="term" value="F:diaminopimelate dehydrogenase activity"/>
    <property type="evidence" value="ECO:0007669"/>
    <property type="project" value="UniProtKB-UniRule"/>
</dbReference>
<dbReference type="NCBIfam" id="TIGR01921">
    <property type="entry name" value="DAP-DH"/>
    <property type="match status" value="1"/>
</dbReference>
<sequence length="328" mass="36403">MIDKIKVGIIGYGNLGKGAVEGIKATEDMELVGVFSRRDPKNLVVEDESIKKFHVDEAKDFVGKIDVMLLCGGSATDLPEQTPEFARLFNTVDSYDTHAKIPEFYQAANEAAKASEHIAIISVGWDPGLFSINRVIGEAILSKSETYTFWGKGLSQGHSDAVRRVNGVKDGVQYTIPSDEAIEKVRSGSNPELSTSDKHNRVCYIVPEDSADKNKIENEIKTMPNYFVDYNTEVHFITEEELKRDHSKAPHGGFVITGGETGENNKQIYEFSLNLDSNPEFTSSVMVAYARAAYRLNKEGQSGAKTLFDIAPSYISPKTNEELRRDYL</sequence>
<dbReference type="InterPro" id="IPR010190">
    <property type="entry name" value="Diaminopimelate_DH_Ddh"/>
</dbReference>
<keyword evidence="14" id="KW-1185">Reference proteome</keyword>
<evidence type="ECO:0000256" key="2">
    <source>
        <dbReference type="ARBA" id="ARBA00007442"/>
    </source>
</evidence>
<comment type="similarity">
    <text evidence="2 12">Belongs to the diaminopimelate dehydrogenase family.</text>
</comment>
<proteinExistence type="inferred from homology"/>
<evidence type="ECO:0000256" key="3">
    <source>
        <dbReference type="ARBA" id="ARBA00011738"/>
    </source>
</evidence>
<evidence type="ECO:0000256" key="10">
    <source>
        <dbReference type="ARBA" id="ARBA00023154"/>
    </source>
</evidence>
<reference evidence="13 14" key="1">
    <citation type="submission" date="2016-05" db="EMBL/GenBank/DDBJ databases">
        <title>Whole genome sequencing of Tetragenococcus halophilus subsp. halophilus NISL 7118.</title>
        <authorList>
            <person name="Shiwa Y."/>
            <person name="Nishimura I."/>
            <person name="Yoshikawa H."/>
            <person name="Koyama Y."/>
            <person name="Oguma T."/>
        </authorList>
    </citation>
    <scope>NUCLEOTIDE SEQUENCE [LARGE SCALE GENOMIC DNA]</scope>
    <source>
        <strain evidence="13 14">NISL 7118</strain>
    </source>
</reference>
<comment type="pathway">
    <text evidence="1 12">Amino-acid biosynthesis; L-lysine biosynthesis via DAP pathway; DL-2,6-diaminopimelate from (S)-tetrahydrodipicolinate: step 1/1.</text>
</comment>
<dbReference type="PIRSF" id="PIRSF025648">
    <property type="entry name" value="DDH"/>
    <property type="match status" value="1"/>
</dbReference>
<evidence type="ECO:0000256" key="11">
    <source>
        <dbReference type="ARBA" id="ARBA00052023"/>
    </source>
</evidence>
<dbReference type="Proteomes" id="UP000236214">
    <property type="component" value="Unassembled WGS sequence"/>
</dbReference>
<dbReference type="SUPFAM" id="SSF55347">
    <property type="entry name" value="Glyceraldehyde-3-phosphate dehydrogenase-like, C-terminal domain"/>
    <property type="match status" value="1"/>
</dbReference>
<dbReference type="EC" id="1.4.1.16" evidence="4 12"/>
<comment type="subunit">
    <text evidence="3 12">Homodimer.</text>
</comment>
<keyword evidence="9 12" id="KW-0560">Oxidoreductase</keyword>
<dbReference type="RefSeq" id="WP_014123772.1">
    <property type="nucleotide sequence ID" value="NZ_BDDZ01000008.1"/>
</dbReference>
<name>A0A2H6CW63_TETHA</name>
<dbReference type="AlphaFoldDB" id="A0A2H6CW63"/>
<dbReference type="Gene3D" id="3.40.50.720">
    <property type="entry name" value="NAD(P)-binding Rossmann-like Domain"/>
    <property type="match status" value="1"/>
</dbReference>
<evidence type="ECO:0000256" key="9">
    <source>
        <dbReference type="ARBA" id="ARBA00023002"/>
    </source>
</evidence>
<dbReference type="InterPro" id="IPR032094">
    <property type="entry name" value="Meso-DAP_DH_C"/>
</dbReference>
<protein>
    <recommendedName>
        <fullName evidence="5 12">Meso-diaminopimelate D-dehydrogenase</fullName>
        <shortName evidence="12">DAPDH</shortName>
        <shortName evidence="12">Meso-DAP dehydrogenase</shortName>
        <ecNumber evidence="4 12">1.4.1.16</ecNumber>
    </recommendedName>
</protein>
<dbReference type="GO" id="GO:0009089">
    <property type="term" value="P:lysine biosynthetic process via diaminopimelate"/>
    <property type="evidence" value="ECO:0007669"/>
    <property type="project" value="UniProtKB-UniRule"/>
</dbReference>
<evidence type="ECO:0000256" key="5">
    <source>
        <dbReference type="ARBA" id="ARBA00021654"/>
    </source>
</evidence>
<dbReference type="InterPro" id="IPR036291">
    <property type="entry name" value="NAD(P)-bd_dom_sf"/>
</dbReference>
<dbReference type="GO" id="GO:0019877">
    <property type="term" value="P:diaminopimelate biosynthetic process"/>
    <property type="evidence" value="ECO:0007669"/>
    <property type="project" value="UniProtKB-UniRule"/>
</dbReference>
<evidence type="ECO:0000313" key="14">
    <source>
        <dbReference type="Proteomes" id="UP000236214"/>
    </source>
</evidence>
<comment type="function">
    <text evidence="12">Catalyzes the reversible NADPH-dependent reductive amination of L-2-amino-6-oxopimelate, the acyclic form of L-tetrahydrodipicolinate, to generate the meso compound, D,L-2,6-diaminopimelate.</text>
</comment>
<evidence type="ECO:0000256" key="12">
    <source>
        <dbReference type="PIRNR" id="PIRNR025648"/>
    </source>
</evidence>
<keyword evidence="6 12" id="KW-0028">Amino-acid biosynthesis</keyword>